<keyword evidence="2 3" id="KW-0961">Cell wall biogenesis/degradation</keyword>
<evidence type="ECO:0000313" key="8">
    <source>
        <dbReference type="Proteomes" id="UP000186406"/>
    </source>
</evidence>
<feature type="compositionally biased region" description="Low complexity" evidence="5">
    <location>
        <begin position="537"/>
        <end position="546"/>
    </location>
</feature>
<feature type="domain" description="RlpA-like protein double-psi beta-barrel" evidence="6">
    <location>
        <begin position="110"/>
        <end position="198"/>
    </location>
</feature>
<proteinExistence type="inferred from homology"/>
<dbReference type="InterPro" id="IPR034718">
    <property type="entry name" value="RlpA"/>
</dbReference>
<dbReference type="PANTHER" id="PTHR34183">
    <property type="entry name" value="ENDOLYTIC PEPTIDOGLYCAN TRANSGLYCOSYLASE RLPA"/>
    <property type="match status" value="1"/>
</dbReference>
<evidence type="ECO:0000256" key="1">
    <source>
        <dbReference type="ARBA" id="ARBA00023239"/>
    </source>
</evidence>
<dbReference type="STRING" id="1123029.SAMN02745172_00344"/>
<dbReference type="RefSeq" id="WP_073625465.1">
    <property type="nucleotide sequence ID" value="NZ_FRXO01000001.1"/>
</dbReference>
<dbReference type="InterPro" id="IPR036908">
    <property type="entry name" value="RlpA-like_sf"/>
</dbReference>
<dbReference type="AlphaFoldDB" id="A0A1M7Z6U2"/>
<evidence type="ECO:0000259" key="6">
    <source>
        <dbReference type="Pfam" id="PF03330"/>
    </source>
</evidence>
<dbReference type="EC" id="4.2.2.-" evidence="3"/>
<gene>
    <name evidence="3" type="primary">rlpA</name>
    <name evidence="7" type="ORF">SAMN02745172_00344</name>
</gene>
<evidence type="ECO:0000256" key="3">
    <source>
        <dbReference type="HAMAP-Rule" id="MF_02071"/>
    </source>
</evidence>
<dbReference type="Proteomes" id="UP000186406">
    <property type="component" value="Unassembled WGS sequence"/>
</dbReference>
<dbReference type="Gene3D" id="2.40.40.10">
    <property type="entry name" value="RlpA-like domain"/>
    <property type="match status" value="1"/>
</dbReference>
<organism evidence="7 8">
    <name type="scientific">Pseudoxanthobacter soli DSM 19599</name>
    <dbReference type="NCBI Taxonomy" id="1123029"/>
    <lineage>
        <taxon>Bacteria</taxon>
        <taxon>Pseudomonadati</taxon>
        <taxon>Pseudomonadota</taxon>
        <taxon>Alphaproteobacteria</taxon>
        <taxon>Hyphomicrobiales</taxon>
        <taxon>Segnochrobactraceae</taxon>
        <taxon>Pseudoxanthobacter</taxon>
    </lineage>
</organism>
<sequence length="603" mass="60721">MANTGFDGSSAHAVPSDMDEEAAIGRKSGGDKAVARSASIRKAVVNIGFAAGCLAVAGCNANTKTTSLEPKTSTIAIASTDAGKKGPIIGKPYKVANRWYTPAHDPHYKAVGMASWYGAAFHGRMTASGETFDTASITVAHPTLPMPSYVKVTNLKNGRSIIARVNDRGPFSRRRLVDVSARVASLLDFKRSGSARVSVEYVGEAPQDVDDTAQLLATYSEPGRPGAPLPGTINRDARSIMLASNSTMGAGPTAVYSVKSSPLSTPHNERALQDAVPSLAKPPAELPGVTGPEVRDLMIANASPDMPPVKPGTEVMIARAEAAPAAVAASTQVAAATPAAPAASPAQPVQPAAAAQPAVAAAAPAQPAVPTQPQPAVQPQDAVAVAANDTDNSLLPPVKPGTVMPVEAAPVAVAYQNSGGSAAADATARLAAASPRSDESAIVRPGVAAAPAHKQALTQVASVDPMRMTTTYTYSYTEFVPAAGKPMQLPGATDSAAKLPPVTPQASATPAAETGAAASSYVPGPDEPELKPGTEQAASSAADAAATNGGSGQVAVPLPLPSPNTLSMLAPPTPSASSFAGDSQLSAAMQAASRFGELQPTAN</sequence>
<keyword evidence="1 3" id="KW-0456">Lyase</keyword>
<dbReference type="Pfam" id="PF03330">
    <property type="entry name" value="DPBB_1"/>
    <property type="match status" value="1"/>
</dbReference>
<comment type="similarity">
    <text evidence="3 4">Belongs to the RlpA family.</text>
</comment>
<feature type="region of interest" description="Disordered" evidence="5">
    <location>
        <begin position="491"/>
        <end position="582"/>
    </location>
</feature>
<keyword evidence="8" id="KW-1185">Reference proteome</keyword>
<dbReference type="CDD" id="cd22268">
    <property type="entry name" value="DPBB_RlpA-like"/>
    <property type="match status" value="1"/>
</dbReference>
<keyword evidence="7" id="KW-0449">Lipoprotein</keyword>
<dbReference type="NCBIfam" id="TIGR00413">
    <property type="entry name" value="rlpA"/>
    <property type="match status" value="1"/>
</dbReference>
<evidence type="ECO:0000256" key="5">
    <source>
        <dbReference type="SAM" id="MobiDB-lite"/>
    </source>
</evidence>
<feature type="compositionally biased region" description="Low complexity" evidence="5">
    <location>
        <begin position="506"/>
        <end position="520"/>
    </location>
</feature>
<dbReference type="EMBL" id="FRXO01000001">
    <property type="protein sequence ID" value="SHO60585.1"/>
    <property type="molecule type" value="Genomic_DNA"/>
</dbReference>
<dbReference type="GO" id="GO:0071555">
    <property type="term" value="P:cell wall organization"/>
    <property type="evidence" value="ECO:0007669"/>
    <property type="project" value="UniProtKB-KW"/>
</dbReference>
<evidence type="ECO:0000256" key="2">
    <source>
        <dbReference type="ARBA" id="ARBA00023316"/>
    </source>
</evidence>
<dbReference type="GO" id="GO:0000270">
    <property type="term" value="P:peptidoglycan metabolic process"/>
    <property type="evidence" value="ECO:0007669"/>
    <property type="project" value="UniProtKB-UniRule"/>
</dbReference>
<name>A0A1M7Z6U2_9HYPH</name>
<dbReference type="PANTHER" id="PTHR34183:SF1">
    <property type="entry name" value="ENDOLYTIC PEPTIDOGLYCAN TRANSGLYCOSYLASE RLPA"/>
    <property type="match status" value="1"/>
</dbReference>
<dbReference type="GO" id="GO:0008932">
    <property type="term" value="F:lytic endotransglycosylase activity"/>
    <property type="evidence" value="ECO:0007669"/>
    <property type="project" value="UniProtKB-UniRule"/>
</dbReference>
<dbReference type="HAMAP" id="MF_02071">
    <property type="entry name" value="RlpA"/>
    <property type="match status" value="1"/>
</dbReference>
<comment type="function">
    <text evidence="3">Lytic transglycosylase with a strong preference for naked glycan strands that lack stem peptides.</text>
</comment>
<dbReference type="InterPro" id="IPR012997">
    <property type="entry name" value="RplA"/>
</dbReference>
<accession>A0A1M7Z6U2</accession>
<reference evidence="7 8" key="1">
    <citation type="submission" date="2016-12" db="EMBL/GenBank/DDBJ databases">
        <authorList>
            <person name="Song W.-J."/>
            <person name="Kurnit D.M."/>
        </authorList>
    </citation>
    <scope>NUCLEOTIDE SEQUENCE [LARGE SCALE GENOMIC DNA]</scope>
    <source>
        <strain evidence="7 8">DSM 19599</strain>
    </source>
</reference>
<protein>
    <recommendedName>
        <fullName evidence="3">Endolytic peptidoglycan transglycosylase RlpA</fullName>
        <ecNumber evidence="3">4.2.2.-</ecNumber>
    </recommendedName>
</protein>
<evidence type="ECO:0000313" key="7">
    <source>
        <dbReference type="EMBL" id="SHO60585.1"/>
    </source>
</evidence>
<dbReference type="SUPFAM" id="SSF50685">
    <property type="entry name" value="Barwin-like endoglucanases"/>
    <property type="match status" value="1"/>
</dbReference>
<evidence type="ECO:0000256" key="4">
    <source>
        <dbReference type="RuleBase" id="RU003495"/>
    </source>
</evidence>
<dbReference type="InterPro" id="IPR009009">
    <property type="entry name" value="RlpA-like_DPBB"/>
</dbReference>
<feature type="region of interest" description="Disordered" evidence="5">
    <location>
        <begin position="1"/>
        <end position="30"/>
    </location>
</feature>